<evidence type="ECO:0000259" key="3">
    <source>
        <dbReference type="Pfam" id="PF14303"/>
    </source>
</evidence>
<evidence type="ECO:0000256" key="1">
    <source>
        <dbReference type="SAM" id="Coils"/>
    </source>
</evidence>
<feature type="compositionally biased region" description="Low complexity" evidence="2">
    <location>
        <begin position="214"/>
        <end position="230"/>
    </location>
</feature>
<sequence length="385" mass="44069">MAGRKAAPAPPPSVPAPPPSVPAPPSSLLGTREDEIQSWVGLVQSNIGSSELDADEINFGALPEEQAIAEVSPSLKIGNNNKKRTKNFCEKEDILLASAWLEISMDPVQSVDQTHGTYWQRIHEYYHNHKTFYSDRNSSSLSHRWGVIQASVSKFCSWYGQVLRSNQSGVTEQDRIQQACVMYKDHDKDKRSFGLLHCWNLLQHAPKWKDLPCNNTNSSSKKQKTSSNATPGTNESRHAEEEDGPSHTSPMKGRPDGQKKEKERRGKTPSSNGETLYMDAMENLWLKREKADELKELKKKERNDERLAVETKRLELKQQVETRKIELMEQVENRRLDLQQEELELKRRMDDEKIMNMDLSGMSVLQQKFYSGLQEEIIARRYSNM</sequence>
<keyword evidence="1" id="KW-0175">Coiled coil</keyword>
<reference evidence="4" key="1">
    <citation type="submission" date="2024-10" db="EMBL/GenBank/DDBJ databases">
        <authorList>
            <person name="Ryan C."/>
        </authorList>
    </citation>
    <scope>NUCLEOTIDE SEQUENCE [LARGE SCALE GENOMIC DNA]</scope>
</reference>
<dbReference type="Proteomes" id="UP001497457">
    <property type="component" value="Chromosome 10rd"/>
</dbReference>
<dbReference type="PANTHER" id="PTHR45125:SF45">
    <property type="entry name" value="NO APICAL MERISTEM-ASSOCIATED C-TERMINAL DOMAIN-CONTAINING PROTEIN"/>
    <property type="match status" value="1"/>
</dbReference>
<evidence type="ECO:0000256" key="2">
    <source>
        <dbReference type="SAM" id="MobiDB-lite"/>
    </source>
</evidence>
<dbReference type="EMBL" id="OZ075120">
    <property type="protein sequence ID" value="CAL4893827.1"/>
    <property type="molecule type" value="Genomic_DNA"/>
</dbReference>
<evidence type="ECO:0000313" key="4">
    <source>
        <dbReference type="EMBL" id="CAL4893827.1"/>
    </source>
</evidence>
<dbReference type="Pfam" id="PF14303">
    <property type="entry name" value="NAM-associated"/>
    <property type="match status" value="1"/>
</dbReference>
<evidence type="ECO:0000313" key="5">
    <source>
        <dbReference type="Proteomes" id="UP001497457"/>
    </source>
</evidence>
<gene>
    <name evidence="4" type="ORF">URODEC1_LOCUS5017</name>
</gene>
<accession>A0ABC8VMM4</accession>
<feature type="coiled-coil region" evidence="1">
    <location>
        <begin position="287"/>
        <end position="348"/>
    </location>
</feature>
<name>A0ABC8VMM4_9POAL</name>
<feature type="domain" description="No apical meristem-associated C-terminal" evidence="3">
    <location>
        <begin position="191"/>
        <end position="377"/>
    </location>
</feature>
<organism evidence="4 5">
    <name type="scientific">Urochloa decumbens</name>
    <dbReference type="NCBI Taxonomy" id="240449"/>
    <lineage>
        <taxon>Eukaryota</taxon>
        <taxon>Viridiplantae</taxon>
        <taxon>Streptophyta</taxon>
        <taxon>Embryophyta</taxon>
        <taxon>Tracheophyta</taxon>
        <taxon>Spermatophyta</taxon>
        <taxon>Magnoliopsida</taxon>
        <taxon>Liliopsida</taxon>
        <taxon>Poales</taxon>
        <taxon>Poaceae</taxon>
        <taxon>PACMAD clade</taxon>
        <taxon>Panicoideae</taxon>
        <taxon>Panicodae</taxon>
        <taxon>Paniceae</taxon>
        <taxon>Melinidinae</taxon>
        <taxon>Urochloa</taxon>
    </lineage>
</organism>
<dbReference type="AlphaFoldDB" id="A0ABC8VMM4"/>
<feature type="compositionally biased region" description="Pro residues" evidence="2">
    <location>
        <begin position="8"/>
        <end position="25"/>
    </location>
</feature>
<feature type="region of interest" description="Disordered" evidence="2">
    <location>
        <begin position="1"/>
        <end position="29"/>
    </location>
</feature>
<keyword evidence="5" id="KW-1185">Reference proteome</keyword>
<dbReference type="PANTHER" id="PTHR45125">
    <property type="entry name" value="F21J9.4-RELATED"/>
    <property type="match status" value="1"/>
</dbReference>
<dbReference type="InterPro" id="IPR029466">
    <property type="entry name" value="NAM-associated_C"/>
</dbReference>
<feature type="compositionally biased region" description="Basic and acidic residues" evidence="2">
    <location>
        <begin position="253"/>
        <end position="266"/>
    </location>
</feature>
<feature type="region of interest" description="Disordered" evidence="2">
    <location>
        <begin position="210"/>
        <end position="277"/>
    </location>
</feature>
<proteinExistence type="predicted"/>
<protein>
    <recommendedName>
        <fullName evidence="3">No apical meristem-associated C-terminal domain-containing protein</fullName>
    </recommendedName>
</protein>